<evidence type="ECO:0000256" key="6">
    <source>
        <dbReference type="ARBA" id="ARBA00022691"/>
    </source>
</evidence>
<evidence type="ECO:0000256" key="7">
    <source>
        <dbReference type="ARBA" id="ARBA00022723"/>
    </source>
</evidence>
<keyword evidence="10" id="KW-0943">RNA-mediated gene silencing</keyword>
<evidence type="ECO:0000256" key="12">
    <source>
        <dbReference type="ARBA" id="ARBA00048418"/>
    </source>
</evidence>
<organism evidence="15 16">
    <name type="scientific">Paenibacillus soyae</name>
    <dbReference type="NCBI Taxonomy" id="2969249"/>
    <lineage>
        <taxon>Bacteria</taxon>
        <taxon>Bacillati</taxon>
        <taxon>Bacillota</taxon>
        <taxon>Bacilli</taxon>
        <taxon>Bacillales</taxon>
        <taxon>Paenibacillaceae</taxon>
        <taxon>Paenibacillus</taxon>
    </lineage>
</organism>
<evidence type="ECO:0000256" key="2">
    <source>
        <dbReference type="ARBA" id="ARBA00009026"/>
    </source>
</evidence>
<dbReference type="EMBL" id="JANIPJ010000005">
    <property type="protein sequence ID" value="MCR2804118.1"/>
    <property type="molecule type" value="Genomic_DNA"/>
</dbReference>
<dbReference type="InterPro" id="IPR026610">
    <property type="entry name" value="Hen1"/>
</dbReference>
<evidence type="ECO:0000313" key="15">
    <source>
        <dbReference type="EMBL" id="MCR2804118.1"/>
    </source>
</evidence>
<feature type="domain" description="Hen1-like N-terminal" evidence="14">
    <location>
        <begin position="3"/>
        <end position="223"/>
    </location>
</feature>
<evidence type="ECO:0000256" key="3">
    <source>
        <dbReference type="ARBA" id="ARBA00021330"/>
    </source>
</evidence>
<gene>
    <name evidence="15" type="ORF">NQZ67_09530</name>
</gene>
<dbReference type="RefSeq" id="WP_257444941.1">
    <property type="nucleotide sequence ID" value="NZ_JANIPJ010000005.1"/>
</dbReference>
<comment type="cofactor">
    <cofactor evidence="1">
        <name>Mg(2+)</name>
        <dbReference type="ChEBI" id="CHEBI:18420"/>
    </cofactor>
</comment>
<dbReference type="Pfam" id="PF22032">
    <property type="entry name" value="Hen1_N"/>
    <property type="match status" value="1"/>
</dbReference>
<dbReference type="Proteomes" id="UP001141950">
    <property type="component" value="Unassembled WGS sequence"/>
</dbReference>
<keyword evidence="7" id="KW-0479">Metal-binding</keyword>
<dbReference type="Gene3D" id="3.40.50.150">
    <property type="entry name" value="Vaccinia Virus protein VP39"/>
    <property type="match status" value="1"/>
</dbReference>
<dbReference type="SUPFAM" id="SSF53335">
    <property type="entry name" value="S-adenosyl-L-methionine-dependent methyltransferases"/>
    <property type="match status" value="1"/>
</dbReference>
<comment type="caution">
    <text evidence="15">The sequence shown here is derived from an EMBL/GenBank/DDBJ whole genome shotgun (WGS) entry which is preliminary data.</text>
</comment>
<keyword evidence="16" id="KW-1185">Reference proteome</keyword>
<keyword evidence="5" id="KW-0808">Transferase</keyword>
<dbReference type="GO" id="GO:0046872">
    <property type="term" value="F:metal ion binding"/>
    <property type="evidence" value="ECO:0007669"/>
    <property type="project" value="UniProtKB-KW"/>
</dbReference>
<dbReference type="PANTHER" id="PTHR21404">
    <property type="entry name" value="HEN1"/>
    <property type="match status" value="1"/>
</dbReference>
<dbReference type="InterPro" id="IPR041698">
    <property type="entry name" value="Methyltransf_25"/>
</dbReference>
<dbReference type="GO" id="GO:0030422">
    <property type="term" value="P:siRNA processing"/>
    <property type="evidence" value="ECO:0007669"/>
    <property type="project" value="TreeGrafter"/>
</dbReference>
<comment type="catalytic activity">
    <reaction evidence="12">
        <text>small RNA 3'-end nucleotide + S-adenosyl-L-methionine = small RNA 3'-end 2'-O-methylnucleotide + S-adenosyl-L-homocysteine + H(+)</text>
        <dbReference type="Rhea" id="RHEA:37887"/>
        <dbReference type="Rhea" id="RHEA-COMP:10415"/>
        <dbReference type="Rhea" id="RHEA-COMP:10416"/>
        <dbReference type="ChEBI" id="CHEBI:15378"/>
        <dbReference type="ChEBI" id="CHEBI:57856"/>
        <dbReference type="ChEBI" id="CHEBI:59789"/>
        <dbReference type="ChEBI" id="CHEBI:74896"/>
        <dbReference type="ChEBI" id="CHEBI:74898"/>
        <dbReference type="EC" id="2.1.1.386"/>
    </reaction>
</comment>
<evidence type="ECO:0000259" key="14">
    <source>
        <dbReference type="Pfam" id="PF22032"/>
    </source>
</evidence>
<proteinExistence type="inferred from homology"/>
<name>A0A9X2MLD2_9BACL</name>
<dbReference type="Pfam" id="PF13649">
    <property type="entry name" value="Methyltransf_25"/>
    <property type="match status" value="1"/>
</dbReference>
<evidence type="ECO:0000256" key="10">
    <source>
        <dbReference type="ARBA" id="ARBA00023158"/>
    </source>
</evidence>
<evidence type="ECO:0000256" key="5">
    <source>
        <dbReference type="ARBA" id="ARBA00022679"/>
    </source>
</evidence>
<dbReference type="AlphaFoldDB" id="A0A9X2MLD2"/>
<keyword evidence="4 15" id="KW-0489">Methyltransferase</keyword>
<protein>
    <recommendedName>
        <fullName evidence="3">Small RNA 2'-O-methyltransferase</fullName>
        <ecNumber evidence="11">2.1.1.386</ecNumber>
    </recommendedName>
</protein>
<dbReference type="GO" id="GO:0005737">
    <property type="term" value="C:cytoplasm"/>
    <property type="evidence" value="ECO:0007669"/>
    <property type="project" value="TreeGrafter"/>
</dbReference>
<dbReference type="GO" id="GO:0090486">
    <property type="term" value="F:small RNA 2'-O-methyltransferase activity"/>
    <property type="evidence" value="ECO:0007669"/>
    <property type="project" value="UniProtKB-EC"/>
</dbReference>
<dbReference type="CDD" id="cd02440">
    <property type="entry name" value="AdoMet_MTases"/>
    <property type="match status" value="1"/>
</dbReference>
<evidence type="ECO:0000256" key="8">
    <source>
        <dbReference type="ARBA" id="ARBA00022842"/>
    </source>
</evidence>
<evidence type="ECO:0000313" key="16">
    <source>
        <dbReference type="Proteomes" id="UP001141950"/>
    </source>
</evidence>
<accession>A0A9X2MLD2</accession>
<comment type="similarity">
    <text evidence="2">Belongs to the methyltransferase superfamily. HEN1 family.</text>
</comment>
<keyword evidence="9" id="KW-0694">RNA-binding</keyword>
<dbReference type="EC" id="2.1.1.386" evidence="11"/>
<keyword evidence="6" id="KW-0949">S-adenosyl-L-methionine</keyword>
<evidence type="ECO:0000256" key="9">
    <source>
        <dbReference type="ARBA" id="ARBA00022884"/>
    </source>
</evidence>
<dbReference type="PANTHER" id="PTHR21404:SF3">
    <property type="entry name" value="SMALL RNA 2'-O-METHYLTRANSFERASE"/>
    <property type="match status" value="1"/>
</dbReference>
<feature type="domain" description="Methyltransferase" evidence="13">
    <location>
        <begin position="252"/>
        <end position="342"/>
    </location>
</feature>
<dbReference type="GO" id="GO:0001510">
    <property type="term" value="P:RNA methylation"/>
    <property type="evidence" value="ECO:0007669"/>
    <property type="project" value="InterPro"/>
</dbReference>
<evidence type="ECO:0000256" key="1">
    <source>
        <dbReference type="ARBA" id="ARBA00001946"/>
    </source>
</evidence>
<sequence>MAIVQLKSTNPSFTYLIRKNPGTGMQLRSVRQGMAYGWYSDAETYNVYFKDADNGISYKQDAGESFEYLNVSRYNTPLFPLNAINEFLASPFKSLDDRDADGFDNAFYINMIHVDRGHYIDFFRKHLPGFQFDLEHRSHKSYALTISTSRSLHHLLHVVSVLCLFLSVFGDEYIDISDAVLDKYIRSLNVIDAPFYIRSLFARSFLTTRERFKAYQAEIERTGRYAIRLEYGGTAQQRRSFIGSRLKFERPIVDVGCGEGFYAIPFAQKIEDTYYAIDINEELHPIVQRKAAAKDIDNIALFASLDHFLEAYNGEPVDVILTEVIEHMPEEDAAAFIRQIMTAIQFERFVITTPNADFNGYYELESFRHDDHKWEMGRAAFEEWFGRTLEAACGDGEPFRYEVVAIGDSVDGIHTTQGIVVYGRGA</sequence>
<dbReference type="InterPro" id="IPR029063">
    <property type="entry name" value="SAM-dependent_MTases_sf"/>
</dbReference>
<keyword evidence="8" id="KW-0460">Magnesium</keyword>
<reference evidence="15" key="1">
    <citation type="submission" date="2022-08" db="EMBL/GenBank/DDBJ databases">
        <title>The genomic sequence of strain Paenibacillus sp. SCIV0701.</title>
        <authorList>
            <person name="Zhao H."/>
        </authorList>
    </citation>
    <scope>NUCLEOTIDE SEQUENCE</scope>
    <source>
        <strain evidence="15">SCIV0701</strain>
    </source>
</reference>
<evidence type="ECO:0000256" key="11">
    <source>
        <dbReference type="ARBA" id="ARBA00035025"/>
    </source>
</evidence>
<evidence type="ECO:0000256" key="4">
    <source>
        <dbReference type="ARBA" id="ARBA00022603"/>
    </source>
</evidence>
<dbReference type="GO" id="GO:0003723">
    <property type="term" value="F:RNA binding"/>
    <property type="evidence" value="ECO:0007669"/>
    <property type="project" value="UniProtKB-KW"/>
</dbReference>
<dbReference type="InterPro" id="IPR053890">
    <property type="entry name" value="Hen1-like_N"/>
</dbReference>
<evidence type="ECO:0000259" key="13">
    <source>
        <dbReference type="Pfam" id="PF13649"/>
    </source>
</evidence>